<dbReference type="PROSITE" id="PS50088">
    <property type="entry name" value="ANK_REPEAT"/>
    <property type="match status" value="1"/>
</dbReference>
<organism evidence="4 5">
    <name type="scientific">Xylaria grammica</name>
    <dbReference type="NCBI Taxonomy" id="363999"/>
    <lineage>
        <taxon>Eukaryota</taxon>
        <taxon>Fungi</taxon>
        <taxon>Dikarya</taxon>
        <taxon>Ascomycota</taxon>
        <taxon>Pezizomycotina</taxon>
        <taxon>Sordariomycetes</taxon>
        <taxon>Xylariomycetidae</taxon>
        <taxon>Xylariales</taxon>
        <taxon>Xylariaceae</taxon>
        <taxon>Xylaria</taxon>
    </lineage>
</organism>
<keyword evidence="5" id="KW-1185">Reference proteome</keyword>
<protein>
    <submittedName>
        <fullName evidence="4">Uncharacterized protein</fullName>
    </submittedName>
</protein>
<dbReference type="InterPro" id="IPR002110">
    <property type="entry name" value="Ankyrin_rpt"/>
</dbReference>
<dbReference type="STRING" id="363999.A0A439CZ59"/>
<dbReference type="PANTHER" id="PTHR24123:SF33">
    <property type="entry name" value="PROTEIN HOS4"/>
    <property type="match status" value="1"/>
</dbReference>
<keyword evidence="2 3" id="KW-0040">ANK repeat</keyword>
<dbReference type="Pfam" id="PF00023">
    <property type="entry name" value="Ank"/>
    <property type="match status" value="1"/>
</dbReference>
<dbReference type="SMART" id="SM00248">
    <property type="entry name" value="ANK"/>
    <property type="match status" value="5"/>
</dbReference>
<dbReference type="EMBL" id="RYZI01000259">
    <property type="protein sequence ID" value="RWA07428.1"/>
    <property type="molecule type" value="Genomic_DNA"/>
</dbReference>
<reference evidence="4 5" key="1">
    <citation type="submission" date="2018-12" db="EMBL/GenBank/DDBJ databases">
        <title>Draft genome sequence of Xylaria grammica IHI A82.</title>
        <authorList>
            <person name="Buettner E."/>
            <person name="Kellner H."/>
        </authorList>
    </citation>
    <scope>NUCLEOTIDE SEQUENCE [LARGE SCALE GENOMIC DNA]</scope>
    <source>
        <strain evidence="4 5">IHI A82</strain>
    </source>
</reference>
<dbReference type="InterPro" id="IPR051165">
    <property type="entry name" value="Multifunctional_ANK_Repeat"/>
</dbReference>
<feature type="repeat" description="ANK" evidence="3">
    <location>
        <begin position="367"/>
        <end position="399"/>
    </location>
</feature>
<evidence type="ECO:0000313" key="4">
    <source>
        <dbReference type="EMBL" id="RWA07428.1"/>
    </source>
</evidence>
<proteinExistence type="predicted"/>
<dbReference type="InterPro" id="IPR036770">
    <property type="entry name" value="Ankyrin_rpt-contain_sf"/>
</dbReference>
<accession>A0A439CZ59</accession>
<evidence type="ECO:0000256" key="2">
    <source>
        <dbReference type="ARBA" id="ARBA00023043"/>
    </source>
</evidence>
<dbReference type="Gene3D" id="1.25.40.20">
    <property type="entry name" value="Ankyrin repeat-containing domain"/>
    <property type="match status" value="2"/>
</dbReference>
<evidence type="ECO:0000313" key="5">
    <source>
        <dbReference type="Proteomes" id="UP000286045"/>
    </source>
</evidence>
<sequence length="493" mass="55880">MNSEKHIKPSPHAIEPNLEPVPSMHILDLPPELFHRILLFSILARSLIPDYDEAVNARRALRLKLVSKAFRYAFQPALFESRVLDRFGSRHSFTTPRRHYGADQLWHSYLVYRVHNETDPAIGRFVEIQQIAKKICIAALSDYDKIVDGLCWLALARGTKYPGHRKYWAEHIARENEPPNPRLNLLSAAAYFGHLDLAKELLNEGCCPTKDDLFLSPMLLAASAGNRDVLMLFQEHLPDYEDRSSGRRTTRWRGKTGPTSIEGAVLSGDIDMVRLAIFPPSRAEPQRPSFNGQEFGNVDPCSNSGYELTNAIWMSTNWDVFQYIEGGLSPSPDHRDGYLALQAERGNLGMVEKLLDHGWDIEGGNKLNNYPLIQAARAFHLHVVDTLLRRGANPNNHERSQLGSALSAAATAGSMSIIRKLYEYGANNDNDPSDQMKMLRKALLLEHTEMVNFFFERGLLGRKCPESIRKNVEVEGLESMIQLLEKWEWVEVV</sequence>
<dbReference type="Proteomes" id="UP000286045">
    <property type="component" value="Unassembled WGS sequence"/>
</dbReference>
<keyword evidence="1" id="KW-0677">Repeat</keyword>
<dbReference type="SUPFAM" id="SSF48403">
    <property type="entry name" value="Ankyrin repeat"/>
    <property type="match status" value="1"/>
</dbReference>
<dbReference type="AlphaFoldDB" id="A0A439CZ59"/>
<name>A0A439CZ59_9PEZI</name>
<evidence type="ECO:0000256" key="1">
    <source>
        <dbReference type="ARBA" id="ARBA00022737"/>
    </source>
</evidence>
<evidence type="ECO:0000256" key="3">
    <source>
        <dbReference type="PROSITE-ProRule" id="PRU00023"/>
    </source>
</evidence>
<dbReference type="PANTHER" id="PTHR24123">
    <property type="entry name" value="ANKYRIN REPEAT-CONTAINING"/>
    <property type="match status" value="1"/>
</dbReference>
<gene>
    <name evidence="4" type="ORF">EKO27_g7684</name>
</gene>
<comment type="caution">
    <text evidence="4">The sequence shown here is derived from an EMBL/GenBank/DDBJ whole genome shotgun (WGS) entry which is preliminary data.</text>
</comment>